<dbReference type="EMBL" id="JAPESX010000335">
    <property type="protein sequence ID" value="KAJ8121844.1"/>
    <property type="molecule type" value="Genomic_DNA"/>
</dbReference>
<protein>
    <submittedName>
        <fullName evidence="1">Uncharacterized protein</fullName>
    </submittedName>
</protein>
<reference evidence="1" key="1">
    <citation type="submission" date="2022-11" db="EMBL/GenBank/DDBJ databases">
        <title>Genome Sequence of Nemania bipapillata.</title>
        <authorList>
            <person name="Buettner E."/>
        </authorList>
    </citation>
    <scope>NUCLEOTIDE SEQUENCE</scope>
    <source>
        <strain evidence="1">CP14</strain>
    </source>
</reference>
<name>A0ACC2J321_9PEZI</name>
<sequence>MAIIHLFISPLTVAAAVVAIVAYYTYPYFVTNGALRNIPAPFPAQFTNWWLLYACRRGKRYLVVDEVHKKLGPVVRIQPNHVSVADDEAIQIIYGHGNGFLKADFYDAFVSIKRGLFNTRDRLEHTRKRKLVSHTFAPKSISQFEPYSQSP</sequence>
<comment type="caution">
    <text evidence="1">The sequence shown here is derived from an EMBL/GenBank/DDBJ whole genome shotgun (WGS) entry which is preliminary data.</text>
</comment>
<organism evidence="1 2">
    <name type="scientific">Nemania bipapillata</name>
    <dbReference type="NCBI Taxonomy" id="110536"/>
    <lineage>
        <taxon>Eukaryota</taxon>
        <taxon>Fungi</taxon>
        <taxon>Dikarya</taxon>
        <taxon>Ascomycota</taxon>
        <taxon>Pezizomycotina</taxon>
        <taxon>Sordariomycetes</taxon>
        <taxon>Xylariomycetidae</taxon>
        <taxon>Xylariales</taxon>
        <taxon>Xylariaceae</taxon>
        <taxon>Nemania</taxon>
    </lineage>
</organism>
<dbReference type="Proteomes" id="UP001153334">
    <property type="component" value="Unassembled WGS sequence"/>
</dbReference>
<evidence type="ECO:0000313" key="2">
    <source>
        <dbReference type="Proteomes" id="UP001153334"/>
    </source>
</evidence>
<accession>A0ACC2J321</accession>
<gene>
    <name evidence="1" type="ORF">ONZ43_g1809</name>
</gene>
<proteinExistence type="predicted"/>
<keyword evidence="2" id="KW-1185">Reference proteome</keyword>
<evidence type="ECO:0000313" key="1">
    <source>
        <dbReference type="EMBL" id="KAJ8121844.1"/>
    </source>
</evidence>